<gene>
    <name evidence="11" type="primary">ygcB</name>
    <name evidence="11" type="ORF">AW11_00885</name>
</gene>
<dbReference type="PATRIC" id="fig|1454004.3.peg.915"/>
<dbReference type="SUPFAM" id="SSF52540">
    <property type="entry name" value="P-loop containing nucleoside triphosphate hydrolases"/>
    <property type="match status" value="1"/>
</dbReference>
<reference evidence="11" key="1">
    <citation type="submission" date="2014-02" db="EMBL/GenBank/DDBJ databases">
        <title>Expanding our view of genomic diversity in Candidatus Accumulibacter clades.</title>
        <authorList>
            <person name="Skennerton C.T."/>
            <person name="Barr J.J."/>
            <person name="Slater F.R."/>
            <person name="Bond P.L."/>
            <person name="Tyson G.W."/>
        </authorList>
    </citation>
    <scope>NUCLEOTIDE SEQUENCE [LARGE SCALE GENOMIC DNA]</scope>
</reference>
<comment type="caution">
    <text evidence="11">The sequence shown here is derived from an EMBL/GenBank/DDBJ whole genome shotgun (WGS) entry which is preliminary data.</text>
</comment>
<protein>
    <submittedName>
        <fullName evidence="11">CRISPR-associated endonuclease/helicase Cas3</fullName>
        <ecNumber evidence="11">3.1.-.-</ecNumber>
    </submittedName>
</protein>
<dbReference type="InterPro" id="IPR038257">
    <property type="entry name" value="CRISPR-assoc_Cas3_HD_sf"/>
</dbReference>
<dbReference type="NCBIfam" id="TIGR01596">
    <property type="entry name" value="cas3_HD"/>
    <property type="match status" value="1"/>
</dbReference>
<dbReference type="GO" id="GO:0051607">
    <property type="term" value="P:defense response to virus"/>
    <property type="evidence" value="ECO:0007669"/>
    <property type="project" value="UniProtKB-KW"/>
</dbReference>
<dbReference type="Proteomes" id="UP000022141">
    <property type="component" value="Unassembled WGS sequence"/>
</dbReference>
<keyword evidence="11" id="KW-0255">Endonuclease</keyword>
<dbReference type="EMBL" id="JEMY01000007">
    <property type="protein sequence ID" value="EXI90372.1"/>
    <property type="molecule type" value="Genomic_DNA"/>
</dbReference>
<dbReference type="GO" id="GO:0046872">
    <property type="term" value="F:metal ion binding"/>
    <property type="evidence" value="ECO:0007669"/>
    <property type="project" value="UniProtKB-KW"/>
</dbReference>
<dbReference type="GO" id="GO:0005524">
    <property type="term" value="F:ATP binding"/>
    <property type="evidence" value="ECO:0007669"/>
    <property type="project" value="UniProtKB-KW"/>
</dbReference>
<evidence type="ECO:0000256" key="6">
    <source>
        <dbReference type="ARBA" id="ARBA00022801"/>
    </source>
</evidence>
<keyword evidence="4" id="KW-0479">Metal-binding</keyword>
<dbReference type="InterPro" id="IPR014001">
    <property type="entry name" value="Helicase_ATP-bd"/>
</dbReference>
<evidence type="ECO:0000313" key="12">
    <source>
        <dbReference type="Proteomes" id="UP000022141"/>
    </source>
</evidence>
<dbReference type="GO" id="GO:0016787">
    <property type="term" value="F:hydrolase activity"/>
    <property type="evidence" value="ECO:0007669"/>
    <property type="project" value="UniProtKB-KW"/>
</dbReference>
<keyword evidence="9" id="KW-0051">Antiviral defense</keyword>
<dbReference type="InterPro" id="IPR027417">
    <property type="entry name" value="P-loop_NTPase"/>
</dbReference>
<keyword evidence="7" id="KW-0347">Helicase</keyword>
<dbReference type="InterPro" id="IPR006483">
    <property type="entry name" value="CRISPR-assoc_Cas3_HD"/>
</dbReference>
<keyword evidence="5" id="KW-0547">Nucleotide-binding</keyword>
<dbReference type="Gene3D" id="1.10.3210.30">
    <property type="match status" value="1"/>
</dbReference>
<evidence type="ECO:0000256" key="1">
    <source>
        <dbReference type="ARBA" id="ARBA00006847"/>
    </source>
</evidence>
<evidence type="ECO:0000259" key="10">
    <source>
        <dbReference type="PROSITE" id="PS51643"/>
    </source>
</evidence>
<evidence type="ECO:0000256" key="4">
    <source>
        <dbReference type="ARBA" id="ARBA00022723"/>
    </source>
</evidence>
<keyword evidence="8" id="KW-0067">ATP-binding</keyword>
<evidence type="ECO:0000256" key="9">
    <source>
        <dbReference type="ARBA" id="ARBA00023118"/>
    </source>
</evidence>
<dbReference type="Gene3D" id="3.40.50.300">
    <property type="entry name" value="P-loop containing nucleotide triphosphate hydrolases"/>
    <property type="match status" value="2"/>
</dbReference>
<evidence type="ECO:0000256" key="3">
    <source>
        <dbReference type="ARBA" id="ARBA00022722"/>
    </source>
</evidence>
<keyword evidence="12" id="KW-1185">Reference proteome</keyword>
<evidence type="ECO:0000256" key="2">
    <source>
        <dbReference type="ARBA" id="ARBA00009046"/>
    </source>
</evidence>
<dbReference type="InterPro" id="IPR054712">
    <property type="entry name" value="Cas3-like_dom"/>
</dbReference>
<dbReference type="Pfam" id="PF18019">
    <property type="entry name" value="Cas3_HD"/>
    <property type="match status" value="1"/>
</dbReference>
<dbReference type="NCBIfam" id="TIGR01587">
    <property type="entry name" value="cas3_core"/>
    <property type="match status" value="1"/>
</dbReference>
<comment type="similarity">
    <text evidence="2">In the central section; belongs to the CRISPR-associated helicase Cas3 family.</text>
</comment>
<feature type="domain" description="HD Cas3-type" evidence="10">
    <location>
        <begin position="19"/>
        <end position="227"/>
    </location>
</feature>
<dbReference type="GO" id="GO:0003723">
    <property type="term" value="F:RNA binding"/>
    <property type="evidence" value="ECO:0007669"/>
    <property type="project" value="TreeGrafter"/>
</dbReference>
<dbReference type="GO" id="GO:0003724">
    <property type="term" value="F:RNA helicase activity"/>
    <property type="evidence" value="ECO:0007669"/>
    <property type="project" value="TreeGrafter"/>
</dbReference>
<evidence type="ECO:0000256" key="8">
    <source>
        <dbReference type="ARBA" id="ARBA00022840"/>
    </source>
</evidence>
<dbReference type="PANTHER" id="PTHR47963:SF9">
    <property type="entry name" value="CRISPR-ASSOCIATED ENDONUCLEASE_HELICASE CAS3"/>
    <property type="match status" value="1"/>
</dbReference>
<dbReference type="STRING" id="1454004.AW11_00885"/>
<keyword evidence="6 11" id="KW-0378">Hydrolase</keyword>
<evidence type="ECO:0000313" key="11">
    <source>
        <dbReference type="EMBL" id="EXI90372.1"/>
    </source>
</evidence>
<dbReference type="PANTHER" id="PTHR47963">
    <property type="entry name" value="DEAD-BOX ATP-DEPENDENT RNA HELICASE 47, MITOCHONDRIAL"/>
    <property type="match status" value="1"/>
</dbReference>
<dbReference type="eggNOG" id="COG1203">
    <property type="taxonomic scope" value="Bacteria"/>
</dbReference>
<name>A0A011QM14_ACCRE</name>
<evidence type="ECO:0000256" key="5">
    <source>
        <dbReference type="ARBA" id="ARBA00022741"/>
    </source>
</evidence>
<sequence length="930" mass="103136">MSSKSYFRYWGKARPQDCGGVQLHLLPYHCLDVAAVGLQYLRRAPAFRDFLGSRMHANDKLAQEQWIAFWLAMHDLGKFSESFQSQRPDLFEELRGRRPDASKVYTLRHDGLGMLFWNDKLERYAVDNTWFGLPTKASARGINYWVSAVTGHHGQPPEPQPCGRWKNHFHWQDDPPAIFQFADDLRELIFEGREASIPTTLDPDAFEHASQELSWWMAGLAVLADWLGSNTDYFAYRAEPDDPLPLREYWAHAKKQAAIALDHTGVLPLHPGGALPFESLFPRITTPSPLQSWAATTVLSRGPQIYLLEDVTGAGKTEAAVLLAHRLIAAGQADGFFIGLPTMATANAMYGRIAQVYARLFAGNASLVLAHGQRNLVEAFAESVIPSGPTADDDQQLDESASIRCNAWLADHNKRALMAPAGVGTIDQALLAVLHSRHQSLRLLGLFRKVLVVDEVHACDAYMQGILENLLAFHAAAGGSAILLSATLPQAMKEALLRAFAVGCQRDAPVLASQSAFPLVTSWHSARPDDTEETPIATRKDVQRTVAVDYLTEESRVEAVIDAALAAGQCVCWMRNTVADALDAFALFRGRVPADKLTLFHARFSLRDRLLTERRILDLFGQDSTPSQRQGQLVIATQVVEQSLDADWDVVVSDLAPIDRLIQRAGRLQRHVRDRHGERLQDPTAGDQRGEARLYVFGPRWTASPEADWFKAAFPKAANVYAHHSQLWLTAKALQAGCFAMPADARSLIERVFAGDSEIPEKLEHNANQAEGKSYSDASEAQQNTVKLGSGYVRGGIDWWSEAKTPSRLGEASINVVLARWDLERLLPWCEHEDLRHAWAYSTVRVAERLIAKSAEPEGAARKAALEQALLTLPGGGKWCVLLPLEKGHQGWTGAAWSKTTAQRPEQRLSWVYDSLSGLCQIEQDGEDNE</sequence>
<proteinExistence type="inferred from homology"/>
<dbReference type="InterPro" id="IPR006474">
    <property type="entry name" value="Helicase_Cas3_CRISPR-ass_core"/>
</dbReference>
<dbReference type="SMART" id="SM00487">
    <property type="entry name" value="DEXDc"/>
    <property type="match status" value="1"/>
</dbReference>
<dbReference type="GO" id="GO:0004519">
    <property type="term" value="F:endonuclease activity"/>
    <property type="evidence" value="ECO:0007669"/>
    <property type="project" value="UniProtKB-KW"/>
</dbReference>
<organism evidence="11 12">
    <name type="scientific">Accumulibacter regalis</name>
    <dbReference type="NCBI Taxonomy" id="522306"/>
    <lineage>
        <taxon>Bacteria</taxon>
        <taxon>Pseudomonadati</taxon>
        <taxon>Pseudomonadota</taxon>
        <taxon>Betaproteobacteria</taxon>
        <taxon>Candidatus Accumulibacter</taxon>
    </lineage>
</organism>
<keyword evidence="3" id="KW-0540">Nuclease</keyword>
<dbReference type="Pfam" id="PF22590">
    <property type="entry name" value="Cas3-like_C_2"/>
    <property type="match status" value="1"/>
</dbReference>
<accession>A0A011QM14</accession>
<dbReference type="CDD" id="cd09641">
    <property type="entry name" value="Cas3''_I"/>
    <property type="match status" value="1"/>
</dbReference>
<dbReference type="PROSITE" id="PS51643">
    <property type="entry name" value="HD_CAS3"/>
    <property type="match status" value="1"/>
</dbReference>
<dbReference type="AlphaFoldDB" id="A0A011QM14"/>
<comment type="similarity">
    <text evidence="1">In the N-terminal section; belongs to the CRISPR-associated nuclease Cas3-HD family.</text>
</comment>
<dbReference type="EC" id="3.1.-.-" evidence="11"/>
<evidence type="ECO:0000256" key="7">
    <source>
        <dbReference type="ARBA" id="ARBA00022806"/>
    </source>
</evidence>
<dbReference type="InterPro" id="IPR050547">
    <property type="entry name" value="DEAD_box_RNA_helicases"/>
</dbReference>